<evidence type="ECO:0000313" key="4">
    <source>
        <dbReference type="Proteomes" id="UP000006764"/>
    </source>
</evidence>
<dbReference type="PANTHER" id="PTHR13420">
    <property type="entry name" value="UPF0235 PROTEIN C15ORF40"/>
    <property type="match status" value="1"/>
</dbReference>
<name>A0A0B4XS75_9GAMM</name>
<dbReference type="OrthoDB" id="9800587at2"/>
<dbReference type="Pfam" id="PF02594">
    <property type="entry name" value="DUF167"/>
    <property type="match status" value="1"/>
</dbReference>
<dbReference type="NCBIfam" id="TIGR00251">
    <property type="entry name" value="DUF167 family protein"/>
    <property type="match status" value="1"/>
</dbReference>
<dbReference type="GO" id="GO:0005737">
    <property type="term" value="C:cytoplasm"/>
    <property type="evidence" value="ECO:0007669"/>
    <property type="project" value="TreeGrafter"/>
</dbReference>
<accession>A0A0B4XS75</accession>
<comment type="similarity">
    <text evidence="1 2">Belongs to the UPF0235 family.</text>
</comment>
<dbReference type="RefSeq" id="WP_008734591.1">
    <property type="nucleotide sequence ID" value="NZ_CP004387.1"/>
</dbReference>
<evidence type="ECO:0000313" key="3">
    <source>
        <dbReference type="EMBL" id="AJD50026.1"/>
    </source>
</evidence>
<dbReference type="SUPFAM" id="SSF69786">
    <property type="entry name" value="YggU-like"/>
    <property type="match status" value="1"/>
</dbReference>
<dbReference type="HOGENOM" id="CLU_130694_5_0_6"/>
<dbReference type="InterPro" id="IPR003746">
    <property type="entry name" value="DUF167"/>
</dbReference>
<dbReference type="HAMAP" id="MF_00634">
    <property type="entry name" value="UPF0235"/>
    <property type="match status" value="1"/>
</dbReference>
<dbReference type="Proteomes" id="UP000006764">
    <property type="component" value="Chromosome"/>
</dbReference>
<keyword evidence="4" id="KW-1185">Reference proteome</keyword>
<dbReference type="KEGG" id="apac:S7S_18070"/>
<dbReference type="PANTHER" id="PTHR13420:SF7">
    <property type="entry name" value="UPF0235 PROTEIN C15ORF40"/>
    <property type="match status" value="1"/>
</dbReference>
<dbReference type="InterPro" id="IPR036591">
    <property type="entry name" value="YggU-like_sf"/>
</dbReference>
<evidence type="ECO:0000256" key="2">
    <source>
        <dbReference type="HAMAP-Rule" id="MF_00634"/>
    </source>
</evidence>
<reference evidence="3 4" key="1">
    <citation type="journal article" date="2012" name="J. Bacteriol.">
        <title>Genome sequence of an alkane-degrading bacterium, Alcanivorax pacificus type strain W11-5, isolated from deep sea sediment.</title>
        <authorList>
            <person name="Lai Q."/>
            <person name="Shao Z."/>
        </authorList>
    </citation>
    <scope>NUCLEOTIDE SEQUENCE [LARGE SCALE GENOMIC DNA]</scope>
    <source>
        <strain evidence="3 4">W11-5</strain>
    </source>
</reference>
<dbReference type="AlphaFoldDB" id="A0A0B4XS75"/>
<dbReference type="SMART" id="SM01152">
    <property type="entry name" value="DUF167"/>
    <property type="match status" value="1"/>
</dbReference>
<evidence type="ECO:0000256" key="1">
    <source>
        <dbReference type="ARBA" id="ARBA00010364"/>
    </source>
</evidence>
<dbReference type="Gene3D" id="3.30.1200.10">
    <property type="entry name" value="YggU-like"/>
    <property type="match status" value="1"/>
</dbReference>
<sequence length="95" mass="10183">MALLTRDGDDLLLSCYLQPRASRTEIIGEHDGALKIRLSAPPVDGAANAELIAFLAKLCGVPKQQVVIESGATGRRKRVRIRGVSDIPHALQGEP</sequence>
<protein>
    <recommendedName>
        <fullName evidence="2">UPF0235 protein S7S_18070</fullName>
    </recommendedName>
</protein>
<proteinExistence type="inferred from homology"/>
<organism evidence="3 4">
    <name type="scientific">Isoalcanivorax pacificus W11-5</name>
    <dbReference type="NCBI Taxonomy" id="391936"/>
    <lineage>
        <taxon>Bacteria</taxon>
        <taxon>Pseudomonadati</taxon>
        <taxon>Pseudomonadota</taxon>
        <taxon>Gammaproteobacteria</taxon>
        <taxon>Oceanospirillales</taxon>
        <taxon>Alcanivoracaceae</taxon>
        <taxon>Isoalcanivorax</taxon>
    </lineage>
</organism>
<dbReference type="EMBL" id="CP004387">
    <property type="protein sequence ID" value="AJD50026.1"/>
    <property type="molecule type" value="Genomic_DNA"/>
</dbReference>
<dbReference type="STRING" id="391936.S7S_18070"/>
<gene>
    <name evidence="3" type="ORF">S7S_18070</name>
</gene>